<evidence type="ECO:0000259" key="2">
    <source>
        <dbReference type="Pfam" id="PF25023"/>
    </source>
</evidence>
<reference evidence="3" key="1">
    <citation type="submission" date="2024-07" db="EMBL/GenBank/DDBJ databases">
        <title>Complete genome sequence of Prevotella sp. YM-2024 GTC17253.</title>
        <authorList>
            <person name="Hayashi M."/>
            <person name="Muto Y."/>
            <person name="Tanaka K."/>
            <person name="Niwa H."/>
        </authorList>
    </citation>
    <scope>NUCLEOTIDE SEQUENCE</scope>
    <source>
        <strain evidence="3">GTC17253</strain>
    </source>
</reference>
<dbReference type="NCBIfam" id="TIGR03696">
    <property type="entry name" value="Rhs_assc_core"/>
    <property type="match status" value="1"/>
</dbReference>
<dbReference type="AlphaFoldDB" id="A0AB33IR42"/>
<name>A0AB33IR42_9BACT</name>
<sequence length="426" mass="48376">MTQDYNKKISKIGYNSVNLPSKLQFCYGHLAEYAYDATGRKLRVTFTTSKTNLLVAMGSIVPPQATNVATTLKTDYCGNMIYEDGKLSKILTDEGYISFKGNAPVYHYYLRDHLGSIRVVIDDNGSVEQVNHYCPFGGLFGESTGGGTQPYKYNGKELDRMHGLDWYDYGARHSDAVLGRWMCMDPLAEKYYDVTPYGYCGNDPVNRFDPDGMDWYRDKDGTYQFSPGVHSQADLQKGQLYLWKSHQFKTINYRDDGSIIYANETAAYNRMWNQADKHYRQKYHRGREVGAFILTTGYILVLPDYNNNFNTSNISQLGYVILGNGKIRHGQEIFKVSAQIHTHQKGCGDASPSYVGKYSDAIISEKISRPVFTMSHDGNVWYIIANQNSQNINITPFKVKELLRGFALKGSFVKYAGDPAWKRFGK</sequence>
<evidence type="ECO:0000313" key="3">
    <source>
        <dbReference type="EMBL" id="BFO72181.1"/>
    </source>
</evidence>
<dbReference type="Gene3D" id="2.180.10.10">
    <property type="entry name" value="RHS repeat-associated core"/>
    <property type="match status" value="1"/>
</dbReference>
<gene>
    <name evidence="3" type="ORF">GTC17253_21470</name>
</gene>
<dbReference type="PANTHER" id="PTHR32305">
    <property type="match status" value="1"/>
</dbReference>
<dbReference type="PANTHER" id="PTHR32305:SF15">
    <property type="entry name" value="PROTEIN RHSA-RELATED"/>
    <property type="match status" value="1"/>
</dbReference>
<accession>A0AB33IR42</accession>
<proteinExistence type="predicted"/>
<dbReference type="Pfam" id="PF25023">
    <property type="entry name" value="TEN_YD-shell"/>
    <property type="match status" value="1"/>
</dbReference>
<dbReference type="InterPro" id="IPR050708">
    <property type="entry name" value="T6SS_VgrG/RHS"/>
</dbReference>
<keyword evidence="1" id="KW-0677">Repeat</keyword>
<protein>
    <recommendedName>
        <fullName evidence="2">Teneurin-like YD-shell domain-containing protein</fullName>
    </recommendedName>
</protein>
<dbReference type="InterPro" id="IPR056823">
    <property type="entry name" value="TEN-like_YD-shell"/>
</dbReference>
<evidence type="ECO:0000256" key="1">
    <source>
        <dbReference type="ARBA" id="ARBA00022737"/>
    </source>
</evidence>
<feature type="domain" description="Teneurin-like YD-shell" evidence="2">
    <location>
        <begin position="84"/>
        <end position="205"/>
    </location>
</feature>
<dbReference type="InterPro" id="IPR022385">
    <property type="entry name" value="Rhs_assc_core"/>
</dbReference>
<dbReference type="EMBL" id="AP035785">
    <property type="protein sequence ID" value="BFO72181.1"/>
    <property type="molecule type" value="Genomic_DNA"/>
</dbReference>
<organism evidence="3">
    <name type="scientific">Prevotella sp. GTC17253</name>
    <dbReference type="NCBI Taxonomy" id="3236793"/>
    <lineage>
        <taxon>Bacteria</taxon>
        <taxon>Pseudomonadati</taxon>
        <taxon>Bacteroidota</taxon>
        <taxon>Bacteroidia</taxon>
        <taxon>Bacteroidales</taxon>
        <taxon>Prevotellaceae</taxon>
        <taxon>Prevotella</taxon>
    </lineage>
</organism>